<dbReference type="PANTHER" id="PTHR33449">
    <property type="entry name" value="NUCLEOID-ASSOCIATED PROTEIN YBAB"/>
    <property type="match status" value="1"/>
</dbReference>
<feature type="region of interest" description="Disordered" evidence="3">
    <location>
        <begin position="1"/>
        <end position="33"/>
    </location>
</feature>
<comment type="caution">
    <text evidence="4">The sequence shown here is derived from an EMBL/GenBank/DDBJ whole genome shotgun (WGS) entry which is preliminary data.</text>
</comment>
<evidence type="ECO:0000256" key="1">
    <source>
        <dbReference type="ARBA" id="ARBA00023125"/>
    </source>
</evidence>
<evidence type="ECO:0000256" key="2">
    <source>
        <dbReference type="HAMAP-Rule" id="MF_00274"/>
    </source>
</evidence>
<dbReference type="InterPro" id="IPR004401">
    <property type="entry name" value="YbaB/EbfC"/>
</dbReference>
<accession>A0A5D0MD25</accession>
<keyword evidence="5" id="KW-1185">Reference proteome</keyword>
<keyword evidence="1 2" id="KW-0238">DNA-binding</keyword>
<protein>
    <recommendedName>
        <fullName evidence="2">Nucleoid-associated protein FXF47_03450</fullName>
    </recommendedName>
</protein>
<dbReference type="GO" id="GO:0043590">
    <property type="term" value="C:bacterial nucleoid"/>
    <property type="evidence" value="ECO:0007669"/>
    <property type="project" value="UniProtKB-UniRule"/>
</dbReference>
<dbReference type="SUPFAM" id="SSF82607">
    <property type="entry name" value="YbaB-like"/>
    <property type="match status" value="1"/>
</dbReference>
<evidence type="ECO:0000313" key="4">
    <source>
        <dbReference type="EMBL" id="TYB31664.1"/>
    </source>
</evidence>
<evidence type="ECO:0000256" key="3">
    <source>
        <dbReference type="SAM" id="MobiDB-lite"/>
    </source>
</evidence>
<gene>
    <name evidence="4" type="ORF">FXF47_03450</name>
</gene>
<dbReference type="GO" id="GO:0003677">
    <property type="term" value="F:DNA binding"/>
    <property type="evidence" value="ECO:0007669"/>
    <property type="project" value="UniProtKB-UniRule"/>
</dbReference>
<dbReference type="PIRSF" id="PIRSF004555">
    <property type="entry name" value="UCP004555"/>
    <property type="match status" value="1"/>
</dbReference>
<dbReference type="NCBIfam" id="TIGR00103">
    <property type="entry name" value="DNA_YbaB_EbfC"/>
    <property type="match status" value="1"/>
</dbReference>
<comment type="subcellular location">
    <subcellularLocation>
        <location evidence="2">Cytoplasm</location>
        <location evidence="2">Nucleoid</location>
    </subcellularLocation>
</comment>
<dbReference type="InterPro" id="IPR036894">
    <property type="entry name" value="YbaB-like_sf"/>
</dbReference>
<dbReference type="Pfam" id="PF02575">
    <property type="entry name" value="YbaB_DNA_bd"/>
    <property type="match status" value="1"/>
</dbReference>
<dbReference type="Gene3D" id="3.30.1310.10">
    <property type="entry name" value="Nucleoid-associated protein YbaB-like domain"/>
    <property type="match status" value="1"/>
</dbReference>
<dbReference type="GO" id="GO:0005829">
    <property type="term" value="C:cytosol"/>
    <property type="evidence" value="ECO:0007669"/>
    <property type="project" value="TreeGrafter"/>
</dbReference>
<comment type="similarity">
    <text evidence="2">Belongs to the YbaB/EbfC family.</text>
</comment>
<dbReference type="EMBL" id="VSIX01000032">
    <property type="protein sequence ID" value="TYB31664.1"/>
    <property type="molecule type" value="Genomic_DNA"/>
</dbReference>
<feature type="compositionally biased region" description="Low complexity" evidence="3">
    <location>
        <begin position="7"/>
        <end position="16"/>
    </location>
</feature>
<reference evidence="4" key="1">
    <citation type="submission" date="2019-08" db="EMBL/GenBank/DDBJ databases">
        <title>Genomic characterization of a novel candidate phylum (ARYD3) from a high temperature, high salinity tertiary oil reservoir in north central Oklahoma, USA.</title>
        <authorList>
            <person name="Youssef N.H."/>
            <person name="Yadav A."/>
            <person name="Elshahed M.S."/>
        </authorList>
    </citation>
    <scope>NUCLEOTIDE SEQUENCE [LARGE SCALE GENOMIC DNA]</scope>
    <source>
        <strain evidence="4">ARYD3</strain>
    </source>
</reference>
<sequence length="104" mass="11749">MFGGKNMKQMMQQAQKMQKEMQEQQKKLEKETVEAQAGGGMVKVVVNGKKEVLSIDINDEVIDPDDKEMLQDLILAAVNEAINKMDDYIQDKMQEIAGPFANLM</sequence>
<proteinExistence type="inferred from homology"/>
<dbReference type="PANTHER" id="PTHR33449:SF1">
    <property type="entry name" value="NUCLEOID-ASSOCIATED PROTEIN YBAB"/>
    <property type="match status" value="1"/>
</dbReference>
<evidence type="ECO:0000313" key="5">
    <source>
        <dbReference type="Proteomes" id="UP000324143"/>
    </source>
</evidence>
<dbReference type="HAMAP" id="MF_00274">
    <property type="entry name" value="DNA_YbaB_EbfC"/>
    <property type="match status" value="1"/>
</dbReference>
<dbReference type="AlphaFoldDB" id="A0A5D0MD25"/>
<dbReference type="Proteomes" id="UP000324143">
    <property type="component" value="Unassembled WGS sequence"/>
</dbReference>
<comment type="subunit">
    <text evidence="2">Homodimer.</text>
</comment>
<feature type="compositionally biased region" description="Basic and acidic residues" evidence="3">
    <location>
        <begin position="17"/>
        <end position="33"/>
    </location>
</feature>
<comment type="function">
    <text evidence="2">Binds to DNA and alters its conformation. May be involved in regulation of gene expression, nucleoid organization and DNA protection.</text>
</comment>
<keyword evidence="2" id="KW-0963">Cytoplasm</keyword>
<organism evidence="4 5">
    <name type="scientific">Candidatus Mcinerneyibacterium aminivorans</name>
    <dbReference type="NCBI Taxonomy" id="2703815"/>
    <lineage>
        <taxon>Bacteria</taxon>
        <taxon>Candidatus Macinerneyibacteriota</taxon>
        <taxon>Candidatus Mcinerneyibacteria</taxon>
        <taxon>Candidatus Mcinerneyibacteriales</taxon>
        <taxon>Candidatus Mcinerneyibacteriaceae</taxon>
        <taxon>Candidatus Mcinerneyibacterium</taxon>
    </lineage>
</organism>
<name>A0A5D0MD25_9BACT</name>